<gene>
    <name evidence="2" type="ORF">GGD50_000339</name>
</gene>
<dbReference type="AlphaFoldDB" id="A0A7W8XLR3"/>
<accession>A0A7W8XLR3</accession>
<organism evidence="2 3">
    <name type="scientific">Rhizobium paranaense</name>
    <dbReference type="NCBI Taxonomy" id="1650438"/>
    <lineage>
        <taxon>Bacteria</taxon>
        <taxon>Pseudomonadati</taxon>
        <taxon>Pseudomonadota</taxon>
        <taxon>Alphaproteobacteria</taxon>
        <taxon>Hyphomicrobiales</taxon>
        <taxon>Rhizobiaceae</taxon>
        <taxon>Rhizobium/Agrobacterium group</taxon>
        <taxon>Rhizobium</taxon>
    </lineage>
</organism>
<proteinExistence type="predicted"/>
<protein>
    <recommendedName>
        <fullName evidence="1">Bacteriophage T5 Orf172 DNA-binding domain-containing protein</fullName>
    </recommendedName>
</protein>
<keyword evidence="3" id="KW-1185">Reference proteome</keyword>
<dbReference type="Proteomes" id="UP000549882">
    <property type="component" value="Unassembled WGS sequence"/>
</dbReference>
<sequence length="242" mass="27786">MNDHIKQDILLKIRQVAATNGGKPPGVARFEATTGVKRHAWQGKIWRNWSDAVVEAGFTPNELQGAWRAEEILRIVADIAKALGKFPTSNDLKYELHQRPNSPDAKTVLAKWNMSDLAFALAEYADRQGENEVSVYARAYAPRQRNRDDDAEKADNSLGYVYMQRHGTDYKIGYTTSLNKRGRQIQIELPQEIELIHSILTDDPTGVEAYWHKRFAAKRTRGEWFRLTKADVTAFKRWSKIW</sequence>
<evidence type="ECO:0000313" key="3">
    <source>
        <dbReference type="Proteomes" id="UP000549882"/>
    </source>
</evidence>
<dbReference type="RefSeq" id="WP_107107396.1">
    <property type="nucleotide sequence ID" value="NZ_JACHBI010000001.1"/>
</dbReference>
<dbReference type="Pfam" id="PF13455">
    <property type="entry name" value="MUG113"/>
    <property type="match status" value="1"/>
</dbReference>
<comment type="caution">
    <text evidence="2">The sequence shown here is derived from an EMBL/GenBank/DDBJ whole genome shotgun (WGS) entry which is preliminary data.</text>
</comment>
<reference evidence="2 3" key="1">
    <citation type="submission" date="2020-08" db="EMBL/GenBank/DDBJ databases">
        <title>Genomic Encyclopedia of Type Strains, Phase IV (KMG-V): Genome sequencing to study the core and pangenomes of soil and plant-associated prokaryotes.</title>
        <authorList>
            <person name="Whitman W."/>
        </authorList>
    </citation>
    <scope>NUCLEOTIDE SEQUENCE [LARGE SCALE GENOMIC DNA]</scope>
    <source>
        <strain evidence="2 3">SEMIA 4064</strain>
    </source>
</reference>
<evidence type="ECO:0000313" key="2">
    <source>
        <dbReference type="EMBL" id="MBB5571763.1"/>
    </source>
</evidence>
<evidence type="ECO:0000259" key="1">
    <source>
        <dbReference type="SMART" id="SM00974"/>
    </source>
</evidence>
<dbReference type="InterPro" id="IPR018306">
    <property type="entry name" value="Phage_T5_Orf172_DNA-bd"/>
</dbReference>
<dbReference type="SMART" id="SM00974">
    <property type="entry name" value="T5orf172"/>
    <property type="match status" value="1"/>
</dbReference>
<feature type="domain" description="Bacteriophage T5 Orf172 DNA-binding" evidence="1">
    <location>
        <begin position="164"/>
        <end position="239"/>
    </location>
</feature>
<dbReference type="EMBL" id="JACHBI010000001">
    <property type="protein sequence ID" value="MBB5571763.1"/>
    <property type="molecule type" value="Genomic_DNA"/>
</dbReference>
<name>A0A7W8XLR3_9HYPH</name>